<protein>
    <submittedName>
        <fullName evidence="1">Uncharacterized protein</fullName>
    </submittedName>
</protein>
<comment type="caution">
    <text evidence="1">The sequence shown here is derived from an EMBL/GenBank/DDBJ whole genome shotgun (WGS) entry which is preliminary data.</text>
</comment>
<dbReference type="EMBL" id="CM037615">
    <property type="protein sequence ID" value="KAH8014877.1"/>
    <property type="molecule type" value="Genomic_DNA"/>
</dbReference>
<evidence type="ECO:0000313" key="2">
    <source>
        <dbReference type="Proteomes" id="UP000827872"/>
    </source>
</evidence>
<dbReference type="Proteomes" id="UP000827872">
    <property type="component" value="Linkage Group LG02"/>
</dbReference>
<accession>A0ACB8G6W7</accession>
<reference evidence="1" key="1">
    <citation type="submission" date="2021-08" db="EMBL/GenBank/DDBJ databases">
        <title>The first chromosome-level gecko genome reveals the dynamic sex chromosomes of Neotropical dwarf geckos (Sphaerodactylidae: Sphaerodactylus).</title>
        <authorList>
            <person name="Pinto B.J."/>
            <person name="Keating S.E."/>
            <person name="Gamble T."/>
        </authorList>
    </citation>
    <scope>NUCLEOTIDE SEQUENCE</scope>
    <source>
        <strain evidence="1">TG3544</strain>
    </source>
</reference>
<keyword evidence="2" id="KW-1185">Reference proteome</keyword>
<evidence type="ECO:0000313" key="1">
    <source>
        <dbReference type="EMBL" id="KAH8014877.1"/>
    </source>
</evidence>
<name>A0ACB8G6W7_9SAUR</name>
<sequence>MEVVGTGLSSCYHSPCELLENLLTTIIVQGCDLMVWCWLHGREHGGFYPTSDQTWVKLELSQFVTHVTRANRSWKKTSFITQTPSFTFQLVHVDHPGHSFFTQILWHFNRAMLRFYSCLLLKHLRRASLTAAMVVGVLYNVSERFTQ</sequence>
<organism evidence="1 2">
    <name type="scientific">Sphaerodactylus townsendi</name>
    <dbReference type="NCBI Taxonomy" id="933632"/>
    <lineage>
        <taxon>Eukaryota</taxon>
        <taxon>Metazoa</taxon>
        <taxon>Chordata</taxon>
        <taxon>Craniata</taxon>
        <taxon>Vertebrata</taxon>
        <taxon>Euteleostomi</taxon>
        <taxon>Lepidosauria</taxon>
        <taxon>Squamata</taxon>
        <taxon>Bifurcata</taxon>
        <taxon>Gekkota</taxon>
        <taxon>Sphaerodactylidae</taxon>
        <taxon>Sphaerodactylus</taxon>
    </lineage>
</organism>
<gene>
    <name evidence="1" type="ORF">K3G42_032365</name>
</gene>
<proteinExistence type="predicted"/>